<protein>
    <submittedName>
        <fullName evidence="1">Uncharacterized protein</fullName>
    </submittedName>
</protein>
<dbReference type="EMBL" id="CBTN010000003">
    <property type="protein sequence ID" value="CDH49634.1"/>
    <property type="molecule type" value="Genomic_DNA"/>
</dbReference>
<evidence type="ECO:0000313" key="1">
    <source>
        <dbReference type="EMBL" id="CDH49634.1"/>
    </source>
</evidence>
<dbReference type="AlphaFoldDB" id="A0A068RI41"/>
<proteinExistence type="predicted"/>
<gene>
    <name evidence="1" type="ORF">LCOR_01373.1</name>
</gene>
<comment type="caution">
    <text evidence="1">The sequence shown here is derived from an EMBL/GenBank/DDBJ whole genome shotgun (WGS) entry which is preliminary data.</text>
</comment>
<dbReference type="Proteomes" id="UP000027586">
    <property type="component" value="Unassembled WGS sequence"/>
</dbReference>
<name>A0A068RI41_9FUNG</name>
<organism evidence="1 2">
    <name type="scientific">Lichtheimia corymbifera JMRC:FSU:9682</name>
    <dbReference type="NCBI Taxonomy" id="1263082"/>
    <lineage>
        <taxon>Eukaryota</taxon>
        <taxon>Fungi</taxon>
        <taxon>Fungi incertae sedis</taxon>
        <taxon>Mucoromycota</taxon>
        <taxon>Mucoromycotina</taxon>
        <taxon>Mucoromycetes</taxon>
        <taxon>Mucorales</taxon>
        <taxon>Lichtheimiaceae</taxon>
        <taxon>Lichtheimia</taxon>
    </lineage>
</organism>
<sequence>MLPFKWQVDLLLHLGYSKVLDHFISCCHQPSPTLSFYLKHQWPLLASSAHWYLMSFGWCVHRWTLCGRTPL</sequence>
<evidence type="ECO:0000313" key="2">
    <source>
        <dbReference type="Proteomes" id="UP000027586"/>
    </source>
</evidence>
<reference evidence="1" key="1">
    <citation type="submission" date="2013-08" db="EMBL/GenBank/DDBJ databases">
        <title>Gene expansion shapes genome architecture in the human pathogen Lichtheimia corymbifera: an evolutionary genomics analysis in the ancient terrestrial Mucorales (Mucoromycotina).</title>
        <authorList>
            <person name="Schwartze V.U."/>
            <person name="Winter S."/>
            <person name="Shelest E."/>
            <person name="Marcet-Houben M."/>
            <person name="Horn F."/>
            <person name="Wehner S."/>
            <person name="Hoffmann K."/>
            <person name="Riege K."/>
            <person name="Sammeth M."/>
            <person name="Nowrousian M."/>
            <person name="Valiante V."/>
            <person name="Linde J."/>
            <person name="Jacobsen I.D."/>
            <person name="Marz M."/>
            <person name="Brakhage A.A."/>
            <person name="Gabaldon T."/>
            <person name="Bocker S."/>
            <person name="Voigt K."/>
        </authorList>
    </citation>
    <scope>NUCLEOTIDE SEQUENCE [LARGE SCALE GENOMIC DNA]</scope>
    <source>
        <strain evidence="1">FSU 9682</strain>
    </source>
</reference>
<keyword evidence="2" id="KW-1185">Reference proteome</keyword>
<dbReference type="VEuPathDB" id="FungiDB:LCOR_01373.1"/>
<accession>A0A068RI41</accession>